<sequence length="90" mass="10130">MADSILGSQRRDHFDHLVHRQILEGLSTAKTDGDLIKFTLNYLSDRTIAVRVGQERSEEIEGERGVPQGSVLGLDYYNVGKFNIPLEDNN</sequence>
<dbReference type="AlphaFoldDB" id="A0AA88L3P4"/>
<gene>
    <name evidence="1" type="ORF">QYM36_012619</name>
</gene>
<keyword evidence="2" id="KW-1185">Reference proteome</keyword>
<protein>
    <submittedName>
        <fullName evidence="1">Uncharacterized protein</fullName>
    </submittedName>
</protein>
<accession>A0AA88L3P4</accession>
<name>A0AA88L3P4_ARTSF</name>
<reference evidence="1" key="1">
    <citation type="submission" date="2023-07" db="EMBL/GenBank/DDBJ databases">
        <title>Chromosome-level genome assembly of Artemia franciscana.</title>
        <authorList>
            <person name="Jo E."/>
        </authorList>
    </citation>
    <scope>NUCLEOTIDE SEQUENCE</scope>
    <source>
        <tissue evidence="1">Whole body</tissue>
    </source>
</reference>
<dbReference type="Proteomes" id="UP001187531">
    <property type="component" value="Unassembled WGS sequence"/>
</dbReference>
<dbReference type="EMBL" id="JAVRJZ010000016">
    <property type="protein sequence ID" value="KAK2711521.1"/>
    <property type="molecule type" value="Genomic_DNA"/>
</dbReference>
<comment type="caution">
    <text evidence="1">The sequence shown here is derived from an EMBL/GenBank/DDBJ whole genome shotgun (WGS) entry which is preliminary data.</text>
</comment>
<proteinExistence type="predicted"/>
<organism evidence="1 2">
    <name type="scientific">Artemia franciscana</name>
    <name type="common">Brine shrimp</name>
    <name type="synonym">Artemia sanfranciscana</name>
    <dbReference type="NCBI Taxonomy" id="6661"/>
    <lineage>
        <taxon>Eukaryota</taxon>
        <taxon>Metazoa</taxon>
        <taxon>Ecdysozoa</taxon>
        <taxon>Arthropoda</taxon>
        <taxon>Crustacea</taxon>
        <taxon>Branchiopoda</taxon>
        <taxon>Anostraca</taxon>
        <taxon>Artemiidae</taxon>
        <taxon>Artemia</taxon>
    </lineage>
</organism>
<evidence type="ECO:0000313" key="2">
    <source>
        <dbReference type="Proteomes" id="UP001187531"/>
    </source>
</evidence>
<evidence type="ECO:0000313" key="1">
    <source>
        <dbReference type="EMBL" id="KAK2711521.1"/>
    </source>
</evidence>